<name>A0A937XBJ6_UNCEI</name>
<gene>
    <name evidence="1" type="ORF">FJY75_08610</name>
</gene>
<reference evidence="1" key="1">
    <citation type="submission" date="2019-03" db="EMBL/GenBank/DDBJ databases">
        <title>Lake Tanganyika Metagenome-Assembled Genomes (MAGs).</title>
        <authorList>
            <person name="Tran P."/>
        </authorList>
    </citation>
    <scope>NUCLEOTIDE SEQUENCE</scope>
    <source>
        <strain evidence="1">M_DeepCast_400m_m2_100</strain>
    </source>
</reference>
<accession>A0A937XBJ6</accession>
<sequence length="107" mass="11890">MERQFAALDSLQAELRAGELPSLQVVAVLKQDARSRVDTMVGARRLPVLYDGSSRVFEKIYGASKKRAFFLYDAEGCLIAGGVEGDPDKRADRATIRQRLLDTYGPR</sequence>
<evidence type="ECO:0000313" key="2">
    <source>
        <dbReference type="Proteomes" id="UP000748308"/>
    </source>
</evidence>
<protein>
    <submittedName>
        <fullName evidence="1">Uncharacterized protein</fullName>
    </submittedName>
</protein>
<dbReference type="EMBL" id="VGIY01000214">
    <property type="protein sequence ID" value="MBM3317902.1"/>
    <property type="molecule type" value="Genomic_DNA"/>
</dbReference>
<proteinExistence type="predicted"/>
<organism evidence="1 2">
    <name type="scientific">Eiseniibacteriota bacterium</name>
    <dbReference type="NCBI Taxonomy" id="2212470"/>
    <lineage>
        <taxon>Bacteria</taxon>
        <taxon>Candidatus Eiseniibacteriota</taxon>
    </lineage>
</organism>
<dbReference type="AlphaFoldDB" id="A0A937XBJ6"/>
<comment type="caution">
    <text evidence="1">The sequence shown here is derived from an EMBL/GenBank/DDBJ whole genome shotgun (WGS) entry which is preliminary data.</text>
</comment>
<evidence type="ECO:0000313" key="1">
    <source>
        <dbReference type="EMBL" id="MBM3317902.1"/>
    </source>
</evidence>
<dbReference type="Proteomes" id="UP000748308">
    <property type="component" value="Unassembled WGS sequence"/>
</dbReference>